<protein>
    <submittedName>
        <fullName evidence="1">Uncharacterized protein</fullName>
    </submittedName>
</protein>
<sequence>MGTVIHCQILRVLEYFNDRVTDASSSAPAALHHLQRSVCSVKMRLSQIVPTLAVSHIASGLLPAQLQSPNQSGLLSANADSTIIVAELVSPAFYRKSPEDTCPEHTTMCHLPHNWNCCSSSQSCCGPGCCAEGAYCVDAVFGKCCPQGKRLCGKVCVSGECCGDGGCDRLKRCCDGKCCAEGEVCDYGESDNVFYYILLHPRIPELGSTVNSKIVGLGWAHRTIDPYRVPSLLTFSDKSFRNLVSLRESKRLESGPVK</sequence>
<accession>A0A484FPT7</accession>
<dbReference type="OrthoDB" id="4849569at2759"/>
<organism evidence="1 2">
    <name type="scientific">Colletotrichum orbiculare (strain 104-T / ATCC 96160 / CBS 514.97 / LARS 414 / MAFF 240422)</name>
    <name type="common">Cucumber anthracnose fungus</name>
    <name type="synonym">Colletotrichum lagenarium</name>
    <dbReference type="NCBI Taxonomy" id="1213857"/>
    <lineage>
        <taxon>Eukaryota</taxon>
        <taxon>Fungi</taxon>
        <taxon>Dikarya</taxon>
        <taxon>Ascomycota</taxon>
        <taxon>Pezizomycotina</taxon>
        <taxon>Sordariomycetes</taxon>
        <taxon>Hypocreomycetidae</taxon>
        <taxon>Glomerellales</taxon>
        <taxon>Glomerellaceae</taxon>
        <taxon>Colletotrichum</taxon>
        <taxon>Colletotrichum orbiculare species complex</taxon>
    </lineage>
</organism>
<reference evidence="2" key="1">
    <citation type="journal article" date="2013" name="New Phytol.">
        <title>Comparative genomic and transcriptomic analyses reveal the hemibiotrophic stage shift of Colletotrichum fungi.</title>
        <authorList>
            <person name="Gan P."/>
            <person name="Ikeda K."/>
            <person name="Irieda H."/>
            <person name="Narusaka M."/>
            <person name="O'Connell R.J."/>
            <person name="Narusaka Y."/>
            <person name="Takano Y."/>
            <person name="Kubo Y."/>
            <person name="Shirasu K."/>
        </authorList>
    </citation>
    <scope>NUCLEOTIDE SEQUENCE [LARGE SCALE GENOMIC DNA]</scope>
    <source>
        <strain evidence="2">104-T / ATCC 96160 / CBS 514.97 / LARS 414 / MAFF 240422</strain>
    </source>
</reference>
<dbReference type="Proteomes" id="UP000014480">
    <property type="component" value="Unassembled WGS sequence"/>
</dbReference>
<comment type="caution">
    <text evidence="1">The sequence shown here is derived from an EMBL/GenBank/DDBJ whole genome shotgun (WGS) entry which is preliminary data.</text>
</comment>
<dbReference type="AlphaFoldDB" id="A0A484FPT7"/>
<name>A0A484FPT7_COLOR</name>
<dbReference type="EMBL" id="AMCV02000018">
    <property type="protein sequence ID" value="TDZ19846.1"/>
    <property type="molecule type" value="Genomic_DNA"/>
</dbReference>
<evidence type="ECO:0000313" key="2">
    <source>
        <dbReference type="Proteomes" id="UP000014480"/>
    </source>
</evidence>
<keyword evidence="2" id="KW-1185">Reference proteome</keyword>
<proteinExistence type="predicted"/>
<evidence type="ECO:0000313" key="1">
    <source>
        <dbReference type="EMBL" id="TDZ19846.1"/>
    </source>
</evidence>
<gene>
    <name evidence="1" type="ORF">Cob_v007030</name>
</gene>
<reference evidence="2" key="2">
    <citation type="journal article" date="2019" name="Mol. Plant Microbe Interact.">
        <title>Genome sequence resources for four phytopathogenic fungi from the Colletotrichum orbiculare species complex.</title>
        <authorList>
            <person name="Gan P."/>
            <person name="Tsushima A."/>
            <person name="Narusaka M."/>
            <person name="Narusaka Y."/>
            <person name="Takano Y."/>
            <person name="Kubo Y."/>
            <person name="Shirasu K."/>
        </authorList>
    </citation>
    <scope>GENOME REANNOTATION</scope>
    <source>
        <strain evidence="2">104-T / ATCC 96160 / CBS 514.97 / LARS 414 / MAFF 240422</strain>
    </source>
</reference>